<evidence type="ECO:0000256" key="4">
    <source>
        <dbReference type="SAM" id="SignalP"/>
    </source>
</evidence>
<reference evidence="5" key="1">
    <citation type="journal article" date="2017" name="Nature">
        <title>The sunflower genome provides insights into oil metabolism, flowering and Asterid evolution.</title>
        <authorList>
            <person name="Badouin H."/>
            <person name="Gouzy J."/>
            <person name="Grassa C.J."/>
            <person name="Murat F."/>
            <person name="Staton S.E."/>
            <person name="Cottret L."/>
            <person name="Lelandais-Briere C."/>
            <person name="Owens G.L."/>
            <person name="Carrere S."/>
            <person name="Mayjonade B."/>
            <person name="Legrand L."/>
            <person name="Gill N."/>
            <person name="Kane N.C."/>
            <person name="Bowers J.E."/>
            <person name="Hubner S."/>
            <person name="Bellec A."/>
            <person name="Berard A."/>
            <person name="Berges H."/>
            <person name="Blanchet N."/>
            <person name="Boniface M.C."/>
            <person name="Brunel D."/>
            <person name="Catrice O."/>
            <person name="Chaidir N."/>
            <person name="Claudel C."/>
            <person name="Donnadieu C."/>
            <person name="Faraut T."/>
            <person name="Fievet G."/>
            <person name="Helmstetter N."/>
            <person name="King M."/>
            <person name="Knapp S.J."/>
            <person name="Lai Z."/>
            <person name="Le Paslier M.C."/>
            <person name="Lippi Y."/>
            <person name="Lorenzon L."/>
            <person name="Mandel J.R."/>
            <person name="Marage G."/>
            <person name="Marchand G."/>
            <person name="Marquand E."/>
            <person name="Bret-Mestries E."/>
            <person name="Morien E."/>
            <person name="Nambeesan S."/>
            <person name="Nguyen T."/>
            <person name="Pegot-Espagnet P."/>
            <person name="Pouilly N."/>
            <person name="Raftis F."/>
            <person name="Sallet E."/>
            <person name="Schiex T."/>
            <person name="Thomas J."/>
            <person name="Vandecasteele C."/>
            <person name="Vares D."/>
            <person name="Vear F."/>
            <person name="Vautrin S."/>
            <person name="Crespi M."/>
            <person name="Mangin B."/>
            <person name="Burke J.M."/>
            <person name="Salse J."/>
            <person name="Munos S."/>
            <person name="Vincourt P."/>
            <person name="Rieseberg L.H."/>
            <person name="Langlade N.B."/>
        </authorList>
    </citation>
    <scope>NUCLEOTIDE SEQUENCE</scope>
    <source>
        <tissue evidence="5">Leaves</tissue>
    </source>
</reference>
<feature type="chain" id="PRO_5039926298" evidence="4">
    <location>
        <begin position="39"/>
        <end position="96"/>
    </location>
</feature>
<dbReference type="Gramene" id="mRNA:HanXRQr2_Chr02g0064801">
    <property type="protein sequence ID" value="CDS:HanXRQr2_Chr02g0064801.1"/>
    <property type="gene ID" value="HanXRQr2_Chr02g0064801"/>
</dbReference>
<dbReference type="InterPro" id="IPR039639">
    <property type="entry name" value="IDA-like"/>
</dbReference>
<dbReference type="GO" id="GO:0005576">
    <property type="term" value="C:extracellular region"/>
    <property type="evidence" value="ECO:0007669"/>
    <property type="project" value="UniProtKB-SubCell"/>
</dbReference>
<dbReference type="GO" id="GO:0010227">
    <property type="term" value="P:floral organ abscission"/>
    <property type="evidence" value="ECO:0007669"/>
    <property type="project" value="InterPro"/>
</dbReference>
<evidence type="ECO:0000256" key="3">
    <source>
        <dbReference type="ARBA" id="ARBA00022729"/>
    </source>
</evidence>
<accession>A0A9K3NZI6</accession>
<comment type="caution">
    <text evidence="5">The sequence shown here is derived from an EMBL/GenBank/DDBJ whole genome shotgun (WGS) entry which is preliminary data.</text>
</comment>
<evidence type="ECO:0000256" key="1">
    <source>
        <dbReference type="ARBA" id="ARBA00004239"/>
    </source>
</evidence>
<organism evidence="5 6">
    <name type="scientific">Helianthus annuus</name>
    <name type="common">Common sunflower</name>
    <dbReference type="NCBI Taxonomy" id="4232"/>
    <lineage>
        <taxon>Eukaryota</taxon>
        <taxon>Viridiplantae</taxon>
        <taxon>Streptophyta</taxon>
        <taxon>Embryophyta</taxon>
        <taxon>Tracheophyta</taxon>
        <taxon>Spermatophyta</taxon>
        <taxon>Magnoliopsida</taxon>
        <taxon>eudicotyledons</taxon>
        <taxon>Gunneridae</taxon>
        <taxon>Pentapetalae</taxon>
        <taxon>asterids</taxon>
        <taxon>campanulids</taxon>
        <taxon>Asterales</taxon>
        <taxon>Asteraceae</taxon>
        <taxon>Asteroideae</taxon>
        <taxon>Heliantheae alliance</taxon>
        <taxon>Heliantheae</taxon>
        <taxon>Helianthus</taxon>
    </lineage>
</organism>
<dbReference type="PANTHER" id="PTHR33599:SF20">
    <property type="entry name" value="PROTEIN IDA"/>
    <property type="match status" value="1"/>
</dbReference>
<gene>
    <name evidence="5" type="ORF">HanXRQr2_Chr02g0064801</name>
</gene>
<evidence type="ECO:0000256" key="2">
    <source>
        <dbReference type="ARBA" id="ARBA00022525"/>
    </source>
</evidence>
<dbReference type="Proteomes" id="UP000215914">
    <property type="component" value="Unassembled WGS sequence"/>
</dbReference>
<evidence type="ECO:0000313" key="5">
    <source>
        <dbReference type="EMBL" id="KAF5818404.1"/>
    </source>
</evidence>
<comment type="subcellular location">
    <subcellularLocation>
        <location evidence="1">Secreted</location>
        <location evidence="1">Extracellular space</location>
    </subcellularLocation>
</comment>
<keyword evidence="2" id="KW-0964">Secreted</keyword>
<evidence type="ECO:0000313" key="6">
    <source>
        <dbReference type="Proteomes" id="UP000215914"/>
    </source>
</evidence>
<keyword evidence="6" id="KW-1185">Reference proteome</keyword>
<reference evidence="5" key="2">
    <citation type="submission" date="2020-06" db="EMBL/GenBank/DDBJ databases">
        <title>Helianthus annuus Genome sequencing and assembly Release 2.</title>
        <authorList>
            <person name="Gouzy J."/>
            <person name="Langlade N."/>
            <person name="Munos S."/>
        </authorList>
    </citation>
    <scope>NUCLEOTIDE SEQUENCE</scope>
    <source>
        <tissue evidence="5">Leaves</tissue>
    </source>
</reference>
<sequence length="96" mass="10661">MVKKFGYVTRVKRPGYPSLHIWVMFLLLISSGVTNTKGSSRGVANTQFFKTMRPQTSHKYVYDGATLNGFLPKALPIPPSGPSHHHNSIGLNIMHP</sequence>
<dbReference type="PANTHER" id="PTHR33599">
    <property type="entry name" value="PROTEIN IDA-LIKE 5"/>
    <property type="match status" value="1"/>
</dbReference>
<feature type="signal peptide" evidence="4">
    <location>
        <begin position="1"/>
        <end position="38"/>
    </location>
</feature>
<dbReference type="AlphaFoldDB" id="A0A9K3NZI6"/>
<protein>
    <submittedName>
        <fullName evidence="5">Uncharacterized protein</fullName>
    </submittedName>
</protein>
<name>A0A9K3NZI6_HELAN</name>
<dbReference type="EMBL" id="MNCJ02000317">
    <property type="protein sequence ID" value="KAF5818404.1"/>
    <property type="molecule type" value="Genomic_DNA"/>
</dbReference>
<keyword evidence="3 4" id="KW-0732">Signal</keyword>
<proteinExistence type="predicted"/>